<organism evidence="1">
    <name type="scientific">Dasosvirus sp</name>
    <dbReference type="NCBI Taxonomy" id="2487764"/>
    <lineage>
        <taxon>Viruses</taxon>
        <taxon>Varidnaviria</taxon>
        <taxon>Bamfordvirae</taxon>
        <taxon>Nucleocytoviricota</taxon>
        <taxon>Megaviricetes</taxon>
        <taxon>Imitervirales</taxon>
        <taxon>Mimiviridae</taxon>
        <taxon>Klosneuvirinae</taxon>
    </lineage>
</organism>
<name>A0A3G4ZRB2_9VIRU</name>
<evidence type="ECO:0000313" key="1">
    <source>
        <dbReference type="EMBL" id="AYV77450.1"/>
    </source>
</evidence>
<proteinExistence type="predicted"/>
<dbReference type="EMBL" id="MK072044">
    <property type="protein sequence ID" value="AYV77450.1"/>
    <property type="molecule type" value="Genomic_DNA"/>
</dbReference>
<accession>A0A3G4ZRB2</accession>
<gene>
    <name evidence="1" type="ORF">Dasosvirus3_9</name>
</gene>
<protein>
    <submittedName>
        <fullName evidence="1">Uncharacterized protein</fullName>
    </submittedName>
</protein>
<sequence length="197" mass="23068">MSNEESTWEHEIPIVSYNLPTVNYSLSQFYQLPSPVSHNILNALQLSNIESIDIPYREEHKKCEQEQEIPQNEKKEINDQKKVAVYTKLLNLIPHCVYCSAKIPNKFFEPHIETNWVCNSIQCQEKTKSRFWAGDYCTVCSKEMLELREDHISHWYQKIACSDKCQKITIFMRENAKVAQKTLQSQLDELVDQIPTG</sequence>
<reference evidence="1" key="1">
    <citation type="submission" date="2018-10" db="EMBL/GenBank/DDBJ databases">
        <title>Hidden diversity of soil giant viruses.</title>
        <authorList>
            <person name="Schulz F."/>
            <person name="Alteio L."/>
            <person name="Goudeau D."/>
            <person name="Ryan E.M."/>
            <person name="Malmstrom R.R."/>
            <person name="Blanchard J."/>
            <person name="Woyke T."/>
        </authorList>
    </citation>
    <scope>NUCLEOTIDE SEQUENCE</scope>
    <source>
        <strain evidence="1">DSV1</strain>
    </source>
</reference>